<sequence>MNKKAASIVLSTALLASLFYPIEEERSVKANELNKPTMEDRNQKKSQEKPHPKFSWSDPGPSSPVLHPGSVKGSGLMAEPLREIDPVLESKISEGAMPGAVTLVARKGHIAQHEAYGNSLLYKDDQGTTVDQPLEMEKDTIFDVASISKIFTSTAAMKLYEDGHFNLDDPVAKHIPEFAQNGKENVTIEQLMTHTSGFVAWVPLYAHGESREDRLQYVFEHPLNNPPGSTYTYSDLNMITLASLIERISGQRLDEFVKETITDPLKMDDTMYNPPAELKDRIAATEYQPLIDRGLVWGEVHDENAWSLDGVAGHAGVFSTAEDLAKLGHMYLNEGRYGNQQILQPETIERLTENRIPEFPGNEHGLGWELSQGWYMDALTEASSIGHTGFTGTSMVINPDNQTMAILLTNRVHPSRNTVSTNPTRKLFARQVADAIPVDMPTKDGAWFSGYGDNLDRTLTAKIDTNEESTLSFDTWFRIEQDYDFGYVEISEDGENWTQVSEPLTGSSVAWDTQSITLPADTEYVRFRYETDGSTNGRGWYVTNLTIDASASIDILENDWEKRSY</sequence>
<feature type="compositionally biased region" description="Basic and acidic residues" evidence="2">
    <location>
        <begin position="37"/>
        <end position="51"/>
    </location>
</feature>
<protein>
    <submittedName>
        <fullName evidence="4">Serine hydrolase</fullName>
    </submittedName>
</protein>
<name>A0A917BBZ9_HALAA</name>
<dbReference type="AlphaFoldDB" id="A0A917BBZ9"/>
<dbReference type="SUPFAM" id="SSF56601">
    <property type="entry name" value="beta-lactamase/transpeptidase-like"/>
    <property type="match status" value="1"/>
</dbReference>
<dbReference type="EMBL" id="BMEL01000006">
    <property type="protein sequence ID" value="GGF34959.1"/>
    <property type="molecule type" value="Genomic_DNA"/>
</dbReference>
<feature type="domain" description="Beta-lactamase-related" evidence="3">
    <location>
        <begin position="92"/>
        <end position="424"/>
    </location>
</feature>
<dbReference type="Proteomes" id="UP000660110">
    <property type="component" value="Unassembled WGS sequence"/>
</dbReference>
<dbReference type="Pfam" id="PF00144">
    <property type="entry name" value="Beta-lactamase"/>
    <property type="match status" value="1"/>
</dbReference>
<evidence type="ECO:0000256" key="2">
    <source>
        <dbReference type="SAM" id="MobiDB-lite"/>
    </source>
</evidence>
<dbReference type="InterPro" id="IPR001466">
    <property type="entry name" value="Beta-lactam-related"/>
</dbReference>
<dbReference type="Pfam" id="PF20773">
    <property type="entry name" value="InhA-like_MAM"/>
    <property type="match status" value="1"/>
</dbReference>
<dbReference type="InterPro" id="IPR050789">
    <property type="entry name" value="Diverse_Enzym_Activities"/>
</dbReference>
<keyword evidence="1 4" id="KW-0378">Hydrolase</keyword>
<organism evidence="4 5">
    <name type="scientific">Halobacillus andaensis</name>
    <dbReference type="NCBI Taxonomy" id="1176239"/>
    <lineage>
        <taxon>Bacteria</taxon>
        <taxon>Bacillati</taxon>
        <taxon>Bacillota</taxon>
        <taxon>Bacilli</taxon>
        <taxon>Bacillales</taxon>
        <taxon>Bacillaceae</taxon>
        <taxon>Halobacillus</taxon>
    </lineage>
</organism>
<dbReference type="PANTHER" id="PTHR43283:SF11">
    <property type="entry name" value="BETA-LACTAMASE-RELATED DOMAIN-CONTAINING PROTEIN"/>
    <property type="match status" value="1"/>
</dbReference>
<dbReference type="Gene3D" id="3.40.710.10">
    <property type="entry name" value="DD-peptidase/beta-lactamase superfamily"/>
    <property type="match status" value="1"/>
</dbReference>
<evidence type="ECO:0000313" key="5">
    <source>
        <dbReference type="Proteomes" id="UP000660110"/>
    </source>
</evidence>
<comment type="caution">
    <text evidence="4">The sequence shown here is derived from an EMBL/GenBank/DDBJ whole genome shotgun (WGS) entry which is preliminary data.</text>
</comment>
<evidence type="ECO:0000259" key="3">
    <source>
        <dbReference type="Pfam" id="PF00144"/>
    </source>
</evidence>
<dbReference type="GO" id="GO:0016787">
    <property type="term" value="F:hydrolase activity"/>
    <property type="evidence" value="ECO:0007669"/>
    <property type="project" value="UniProtKB-KW"/>
</dbReference>
<dbReference type="Gene3D" id="2.60.120.260">
    <property type="entry name" value="Galactose-binding domain-like"/>
    <property type="match status" value="1"/>
</dbReference>
<feature type="region of interest" description="Disordered" evidence="2">
    <location>
        <begin position="28"/>
        <end position="74"/>
    </location>
</feature>
<evidence type="ECO:0000256" key="1">
    <source>
        <dbReference type="ARBA" id="ARBA00022801"/>
    </source>
</evidence>
<keyword evidence="5" id="KW-1185">Reference proteome</keyword>
<accession>A0A917BBZ9</accession>
<proteinExistence type="predicted"/>
<dbReference type="RefSeq" id="WP_188379084.1">
    <property type="nucleotide sequence ID" value="NZ_BMEL01000006.1"/>
</dbReference>
<gene>
    <name evidence="4" type="primary">ampC</name>
    <name evidence="4" type="ORF">GCM10010954_37530</name>
</gene>
<reference evidence="4" key="1">
    <citation type="journal article" date="2014" name="Int. J. Syst. Evol. Microbiol.">
        <title>Complete genome sequence of Corynebacterium casei LMG S-19264T (=DSM 44701T), isolated from a smear-ripened cheese.</title>
        <authorList>
            <consortium name="US DOE Joint Genome Institute (JGI-PGF)"/>
            <person name="Walter F."/>
            <person name="Albersmeier A."/>
            <person name="Kalinowski J."/>
            <person name="Ruckert C."/>
        </authorList>
    </citation>
    <scope>NUCLEOTIDE SEQUENCE</scope>
    <source>
        <strain evidence="4">CGMCC 1.12153</strain>
    </source>
</reference>
<dbReference type="InterPro" id="IPR012338">
    <property type="entry name" value="Beta-lactam/transpept-like"/>
</dbReference>
<dbReference type="PANTHER" id="PTHR43283">
    <property type="entry name" value="BETA-LACTAMASE-RELATED"/>
    <property type="match status" value="1"/>
</dbReference>
<evidence type="ECO:0000313" key="4">
    <source>
        <dbReference type="EMBL" id="GGF34959.1"/>
    </source>
</evidence>
<reference evidence="4" key="2">
    <citation type="submission" date="2020-09" db="EMBL/GenBank/DDBJ databases">
        <authorList>
            <person name="Sun Q."/>
            <person name="Zhou Y."/>
        </authorList>
    </citation>
    <scope>NUCLEOTIDE SEQUENCE</scope>
    <source>
        <strain evidence="4">CGMCC 1.12153</strain>
    </source>
</reference>